<comment type="caution">
    <text evidence="2">The sequence shown here is derived from an EMBL/GenBank/DDBJ whole genome shotgun (WGS) entry which is preliminary data.</text>
</comment>
<dbReference type="Proteomes" id="UP001151760">
    <property type="component" value="Unassembled WGS sequence"/>
</dbReference>
<dbReference type="EMBL" id="BQNB010020677">
    <property type="protein sequence ID" value="GJT98467.1"/>
    <property type="molecule type" value="Genomic_DNA"/>
</dbReference>
<sequence>MSSSSSNRSHHRGSPPAHCVCEEPIILQTAKTIDHPMRRFLGCINYYRGSKCKTFYWVDPELPSVYYKQEVFKLLQKVNLHQTKMNADKCRMREMEREFDFQKSTLEKQVLALQMELKESKANVGFYRKLVVIMCVIVVSMFVFKL</sequence>
<reference evidence="2" key="1">
    <citation type="journal article" date="2022" name="Int. J. Mol. Sci.">
        <title>Draft Genome of Tanacetum Coccineum: Genomic Comparison of Closely Related Tanacetum-Family Plants.</title>
        <authorList>
            <person name="Yamashiro T."/>
            <person name="Shiraishi A."/>
            <person name="Nakayama K."/>
            <person name="Satake H."/>
        </authorList>
    </citation>
    <scope>NUCLEOTIDE SEQUENCE</scope>
</reference>
<reference evidence="2" key="2">
    <citation type="submission" date="2022-01" db="EMBL/GenBank/DDBJ databases">
        <authorList>
            <person name="Yamashiro T."/>
            <person name="Shiraishi A."/>
            <person name="Satake H."/>
            <person name="Nakayama K."/>
        </authorList>
    </citation>
    <scope>NUCLEOTIDE SEQUENCE</scope>
</reference>
<proteinExistence type="predicted"/>
<name>A0ABQ5IGM2_9ASTR</name>
<accession>A0ABQ5IGM2</accession>
<dbReference type="PANTHER" id="PTHR33248">
    <property type="entry name" value="ZINC ION-BINDING PROTEIN"/>
    <property type="match status" value="1"/>
</dbReference>
<keyword evidence="3" id="KW-1185">Reference proteome</keyword>
<keyword evidence="1" id="KW-1133">Transmembrane helix</keyword>
<evidence type="ECO:0000313" key="3">
    <source>
        <dbReference type="Proteomes" id="UP001151760"/>
    </source>
</evidence>
<keyword evidence="1" id="KW-0812">Transmembrane</keyword>
<gene>
    <name evidence="2" type="ORF">Tco_1093985</name>
</gene>
<feature type="transmembrane region" description="Helical" evidence="1">
    <location>
        <begin position="126"/>
        <end position="144"/>
    </location>
</feature>
<evidence type="ECO:0000313" key="2">
    <source>
        <dbReference type="EMBL" id="GJT98467.1"/>
    </source>
</evidence>
<protein>
    <recommendedName>
        <fullName evidence="4">Zinc finger GRF-type domain-containing protein</fullName>
    </recommendedName>
</protein>
<evidence type="ECO:0000256" key="1">
    <source>
        <dbReference type="SAM" id="Phobius"/>
    </source>
</evidence>
<organism evidence="2 3">
    <name type="scientific">Tanacetum coccineum</name>
    <dbReference type="NCBI Taxonomy" id="301880"/>
    <lineage>
        <taxon>Eukaryota</taxon>
        <taxon>Viridiplantae</taxon>
        <taxon>Streptophyta</taxon>
        <taxon>Embryophyta</taxon>
        <taxon>Tracheophyta</taxon>
        <taxon>Spermatophyta</taxon>
        <taxon>Magnoliopsida</taxon>
        <taxon>eudicotyledons</taxon>
        <taxon>Gunneridae</taxon>
        <taxon>Pentapetalae</taxon>
        <taxon>asterids</taxon>
        <taxon>campanulids</taxon>
        <taxon>Asterales</taxon>
        <taxon>Asteraceae</taxon>
        <taxon>Asteroideae</taxon>
        <taxon>Anthemideae</taxon>
        <taxon>Anthemidinae</taxon>
        <taxon>Tanacetum</taxon>
    </lineage>
</organism>
<evidence type="ECO:0008006" key="4">
    <source>
        <dbReference type="Google" id="ProtNLM"/>
    </source>
</evidence>
<keyword evidence="1" id="KW-0472">Membrane</keyword>